<evidence type="ECO:0000256" key="4">
    <source>
        <dbReference type="ARBA" id="ARBA00022989"/>
    </source>
</evidence>
<evidence type="ECO:0000256" key="3">
    <source>
        <dbReference type="ARBA" id="ARBA00022692"/>
    </source>
</evidence>
<feature type="transmembrane region" description="Helical" evidence="6">
    <location>
        <begin position="212"/>
        <end position="235"/>
    </location>
</feature>
<dbReference type="Pfam" id="PF00001">
    <property type="entry name" value="7tm_1"/>
    <property type="match status" value="1"/>
</dbReference>
<dbReference type="Proteomes" id="UP000596742">
    <property type="component" value="Unassembled WGS sequence"/>
</dbReference>
<gene>
    <name evidence="8" type="ORF">MGAL_10B040821</name>
</gene>
<feature type="transmembrane region" description="Helical" evidence="6">
    <location>
        <begin position="20"/>
        <end position="37"/>
    </location>
</feature>
<sequence>MINNTDVEEIRTITGSLVEMFGSLFIVLEHAFAMFLISKCKNVQKSVKILVSNLCIIDIIAGLWGFVRAQFRFHMIDKKITCMLDVLFTTCVLNVSALLVSAIAIDRYTSVFRPMTYTQIVNKRVLATVCCVFWALGAIIAVIALYSEFAYTDDIGCELRMSQKEVFPWLLVVLRVVCIFIITFTYSRMYAKIVSLGKVYSSEIKRRELRSIAKILIIVSPHLILHTCYVFIFFLKPVLKIQNAISTISLIYTSIILLDALIYVFRFKECRINMAIYLCCCRKEYRDRKIKQRTLLYGTFLDGNPQSTLRRNVKNQRSLSTIDVDSVYAISNKV</sequence>
<dbReference type="GO" id="GO:0004930">
    <property type="term" value="F:G protein-coupled receptor activity"/>
    <property type="evidence" value="ECO:0007669"/>
    <property type="project" value="InterPro"/>
</dbReference>
<keyword evidence="8" id="KW-0675">Receptor</keyword>
<feature type="domain" description="G-protein coupled receptors family 1 profile" evidence="7">
    <location>
        <begin position="29"/>
        <end position="277"/>
    </location>
</feature>
<organism evidence="8 9">
    <name type="scientific">Mytilus galloprovincialis</name>
    <name type="common">Mediterranean mussel</name>
    <dbReference type="NCBI Taxonomy" id="29158"/>
    <lineage>
        <taxon>Eukaryota</taxon>
        <taxon>Metazoa</taxon>
        <taxon>Spiralia</taxon>
        <taxon>Lophotrochozoa</taxon>
        <taxon>Mollusca</taxon>
        <taxon>Bivalvia</taxon>
        <taxon>Autobranchia</taxon>
        <taxon>Pteriomorphia</taxon>
        <taxon>Mytilida</taxon>
        <taxon>Mytiloidea</taxon>
        <taxon>Mytilidae</taxon>
        <taxon>Mytilinae</taxon>
        <taxon>Mytilus</taxon>
    </lineage>
</organism>
<dbReference type="Gene3D" id="1.20.1070.10">
    <property type="entry name" value="Rhodopsin 7-helix transmembrane proteins"/>
    <property type="match status" value="1"/>
</dbReference>
<feature type="transmembrane region" description="Helical" evidence="6">
    <location>
        <begin position="87"/>
        <end position="105"/>
    </location>
</feature>
<dbReference type="OrthoDB" id="9444602at2759"/>
<evidence type="ECO:0000313" key="8">
    <source>
        <dbReference type="EMBL" id="VDI26656.1"/>
    </source>
</evidence>
<dbReference type="InterPro" id="IPR000276">
    <property type="entry name" value="GPCR_Rhodpsn"/>
</dbReference>
<evidence type="ECO:0000256" key="6">
    <source>
        <dbReference type="SAM" id="Phobius"/>
    </source>
</evidence>
<dbReference type="EMBL" id="UYJE01004266">
    <property type="protein sequence ID" value="VDI26656.1"/>
    <property type="molecule type" value="Genomic_DNA"/>
</dbReference>
<proteinExistence type="predicted"/>
<keyword evidence="2" id="KW-1003">Cell membrane</keyword>
<reference evidence="8" key="1">
    <citation type="submission" date="2018-11" db="EMBL/GenBank/DDBJ databases">
        <authorList>
            <person name="Alioto T."/>
            <person name="Alioto T."/>
        </authorList>
    </citation>
    <scope>NUCLEOTIDE SEQUENCE</scope>
</reference>
<dbReference type="AlphaFoldDB" id="A0A8B6DZV1"/>
<feature type="transmembrane region" description="Helical" evidence="6">
    <location>
        <begin position="49"/>
        <end position="67"/>
    </location>
</feature>
<dbReference type="InterPro" id="IPR017452">
    <property type="entry name" value="GPCR_Rhodpsn_7TM"/>
</dbReference>
<evidence type="ECO:0000259" key="7">
    <source>
        <dbReference type="PROSITE" id="PS50262"/>
    </source>
</evidence>
<dbReference type="PANTHER" id="PTHR22750">
    <property type="entry name" value="G-PROTEIN COUPLED RECEPTOR"/>
    <property type="match status" value="1"/>
</dbReference>
<dbReference type="PROSITE" id="PS50262">
    <property type="entry name" value="G_PROTEIN_RECEP_F1_2"/>
    <property type="match status" value="1"/>
</dbReference>
<dbReference type="PROSITE" id="PS00237">
    <property type="entry name" value="G_PROTEIN_RECEP_F1_1"/>
    <property type="match status" value="1"/>
</dbReference>
<evidence type="ECO:0000256" key="1">
    <source>
        <dbReference type="ARBA" id="ARBA00004651"/>
    </source>
</evidence>
<comment type="caution">
    <text evidence="8">The sequence shown here is derived from an EMBL/GenBank/DDBJ whole genome shotgun (WGS) entry which is preliminary data.</text>
</comment>
<feature type="transmembrane region" description="Helical" evidence="6">
    <location>
        <begin position="241"/>
        <end position="265"/>
    </location>
</feature>
<comment type="subcellular location">
    <subcellularLocation>
        <location evidence="1">Cell membrane</location>
        <topology evidence="1">Multi-pass membrane protein</topology>
    </subcellularLocation>
</comment>
<name>A0A8B6DZV1_MYTGA</name>
<evidence type="ECO:0000313" key="9">
    <source>
        <dbReference type="Proteomes" id="UP000596742"/>
    </source>
</evidence>
<dbReference type="CDD" id="cd00637">
    <property type="entry name" value="7tm_classA_rhodopsin-like"/>
    <property type="match status" value="1"/>
</dbReference>
<feature type="transmembrane region" description="Helical" evidence="6">
    <location>
        <begin position="166"/>
        <end position="191"/>
    </location>
</feature>
<evidence type="ECO:0000256" key="5">
    <source>
        <dbReference type="ARBA" id="ARBA00023136"/>
    </source>
</evidence>
<dbReference type="GO" id="GO:0005886">
    <property type="term" value="C:plasma membrane"/>
    <property type="evidence" value="ECO:0007669"/>
    <property type="project" value="UniProtKB-SubCell"/>
</dbReference>
<evidence type="ECO:0000256" key="2">
    <source>
        <dbReference type="ARBA" id="ARBA00022475"/>
    </source>
</evidence>
<keyword evidence="9" id="KW-1185">Reference proteome</keyword>
<keyword evidence="4 6" id="KW-1133">Transmembrane helix</keyword>
<dbReference type="SUPFAM" id="SSF81321">
    <property type="entry name" value="Family A G protein-coupled receptor-like"/>
    <property type="match status" value="1"/>
</dbReference>
<feature type="transmembrane region" description="Helical" evidence="6">
    <location>
        <begin position="125"/>
        <end position="146"/>
    </location>
</feature>
<keyword evidence="3 6" id="KW-0812">Transmembrane</keyword>
<accession>A0A8B6DZV1</accession>
<protein>
    <submittedName>
        <fullName evidence="8">Melanocortin 3 receptor</fullName>
    </submittedName>
</protein>
<keyword evidence="5 6" id="KW-0472">Membrane</keyword>